<feature type="region of interest" description="Disordered" evidence="1">
    <location>
        <begin position="1"/>
        <end position="47"/>
    </location>
</feature>
<reference evidence="2" key="1">
    <citation type="journal article" date="2022" name="bioRxiv">
        <title>Sequencing and chromosome-scale assembly of the giantPleurodeles waltlgenome.</title>
        <authorList>
            <person name="Brown T."/>
            <person name="Elewa A."/>
            <person name="Iarovenko S."/>
            <person name="Subramanian E."/>
            <person name="Araus A.J."/>
            <person name="Petzold A."/>
            <person name="Susuki M."/>
            <person name="Suzuki K.-i.T."/>
            <person name="Hayashi T."/>
            <person name="Toyoda A."/>
            <person name="Oliveira C."/>
            <person name="Osipova E."/>
            <person name="Leigh N.D."/>
            <person name="Simon A."/>
            <person name="Yun M.H."/>
        </authorList>
    </citation>
    <scope>NUCLEOTIDE SEQUENCE</scope>
    <source>
        <strain evidence="2">20211129_DDA</strain>
        <tissue evidence="2">Liver</tissue>
    </source>
</reference>
<dbReference type="Proteomes" id="UP001066276">
    <property type="component" value="Chromosome 5"/>
</dbReference>
<feature type="non-terminal residue" evidence="2">
    <location>
        <position position="1"/>
    </location>
</feature>
<accession>A0AAV7R9D8</accession>
<evidence type="ECO:0000313" key="3">
    <source>
        <dbReference type="Proteomes" id="UP001066276"/>
    </source>
</evidence>
<gene>
    <name evidence="2" type="ORF">NDU88_001312</name>
</gene>
<sequence>EPGCEAGEARVPAHVLSRETAEPRHCSGRTLPSSDPEASAPSAPVSCSFPESLSAEVGARGGGAGDAA</sequence>
<feature type="compositionally biased region" description="Basic and acidic residues" evidence="1">
    <location>
        <begin position="16"/>
        <end position="25"/>
    </location>
</feature>
<name>A0AAV7R9D8_PLEWA</name>
<dbReference type="EMBL" id="JANPWB010000009">
    <property type="protein sequence ID" value="KAJ1148477.1"/>
    <property type="molecule type" value="Genomic_DNA"/>
</dbReference>
<evidence type="ECO:0000313" key="2">
    <source>
        <dbReference type="EMBL" id="KAJ1148477.1"/>
    </source>
</evidence>
<keyword evidence="3" id="KW-1185">Reference proteome</keyword>
<protein>
    <submittedName>
        <fullName evidence="2">Uncharacterized protein</fullName>
    </submittedName>
</protein>
<dbReference type="AlphaFoldDB" id="A0AAV7R9D8"/>
<feature type="non-terminal residue" evidence="2">
    <location>
        <position position="68"/>
    </location>
</feature>
<organism evidence="2 3">
    <name type="scientific">Pleurodeles waltl</name>
    <name type="common">Iberian ribbed newt</name>
    <dbReference type="NCBI Taxonomy" id="8319"/>
    <lineage>
        <taxon>Eukaryota</taxon>
        <taxon>Metazoa</taxon>
        <taxon>Chordata</taxon>
        <taxon>Craniata</taxon>
        <taxon>Vertebrata</taxon>
        <taxon>Euteleostomi</taxon>
        <taxon>Amphibia</taxon>
        <taxon>Batrachia</taxon>
        <taxon>Caudata</taxon>
        <taxon>Salamandroidea</taxon>
        <taxon>Salamandridae</taxon>
        <taxon>Pleurodelinae</taxon>
        <taxon>Pleurodeles</taxon>
    </lineage>
</organism>
<proteinExistence type="predicted"/>
<evidence type="ECO:0000256" key="1">
    <source>
        <dbReference type="SAM" id="MobiDB-lite"/>
    </source>
</evidence>
<comment type="caution">
    <text evidence="2">The sequence shown here is derived from an EMBL/GenBank/DDBJ whole genome shotgun (WGS) entry which is preliminary data.</text>
</comment>
<feature type="compositionally biased region" description="Low complexity" evidence="1">
    <location>
        <begin position="32"/>
        <end position="47"/>
    </location>
</feature>